<feature type="transmembrane region" description="Helical" evidence="7">
    <location>
        <begin position="287"/>
        <end position="310"/>
    </location>
</feature>
<keyword evidence="5 7" id="KW-1133">Transmembrane helix</keyword>
<evidence type="ECO:0000256" key="3">
    <source>
        <dbReference type="ARBA" id="ARBA00022741"/>
    </source>
</evidence>
<proteinExistence type="predicted"/>
<evidence type="ECO:0000256" key="4">
    <source>
        <dbReference type="ARBA" id="ARBA00022840"/>
    </source>
</evidence>
<protein>
    <submittedName>
        <fullName evidence="9">ABC transporter ATP-binding protein</fullName>
    </submittedName>
</protein>
<dbReference type="PANTHER" id="PTHR24221">
    <property type="entry name" value="ATP-BINDING CASSETTE SUB-FAMILY B"/>
    <property type="match status" value="1"/>
</dbReference>
<keyword evidence="4 9" id="KW-0067">ATP-binding</keyword>
<accession>A0A385D849</accession>
<name>A0A385D849_9ACTN</name>
<evidence type="ECO:0000259" key="8">
    <source>
        <dbReference type="PROSITE" id="PS50893"/>
    </source>
</evidence>
<dbReference type="Pfam" id="PF00005">
    <property type="entry name" value="ABC_tran"/>
    <property type="match status" value="1"/>
</dbReference>
<feature type="transmembrane region" description="Helical" evidence="7">
    <location>
        <begin position="161"/>
        <end position="186"/>
    </location>
</feature>
<evidence type="ECO:0000256" key="1">
    <source>
        <dbReference type="ARBA" id="ARBA00004651"/>
    </source>
</evidence>
<dbReference type="SUPFAM" id="SSF52540">
    <property type="entry name" value="P-loop containing nucleoside triphosphate hydrolases"/>
    <property type="match status" value="1"/>
</dbReference>
<evidence type="ECO:0000256" key="7">
    <source>
        <dbReference type="SAM" id="Phobius"/>
    </source>
</evidence>
<dbReference type="PANTHER" id="PTHR24221:SF646">
    <property type="entry name" value="HAEMOLYSIN SECRETION ATP-BINDING PROTEIN"/>
    <property type="match status" value="1"/>
</dbReference>
<dbReference type="PROSITE" id="PS00211">
    <property type="entry name" value="ABC_TRANSPORTER_1"/>
    <property type="match status" value="1"/>
</dbReference>
<gene>
    <name evidence="9" type="ORF">D0C37_05315</name>
</gene>
<dbReference type="AlphaFoldDB" id="A0A385D849"/>
<evidence type="ECO:0000256" key="6">
    <source>
        <dbReference type="ARBA" id="ARBA00023136"/>
    </source>
</evidence>
<feature type="transmembrane region" description="Helical" evidence="7">
    <location>
        <begin position="28"/>
        <end position="48"/>
    </location>
</feature>
<feature type="domain" description="ABC transporter" evidence="8">
    <location>
        <begin position="351"/>
        <end position="594"/>
    </location>
</feature>
<dbReference type="GO" id="GO:0016887">
    <property type="term" value="F:ATP hydrolysis activity"/>
    <property type="evidence" value="ECO:0007669"/>
    <property type="project" value="InterPro"/>
</dbReference>
<sequence length="602" mass="64515">MRSTERGARPSPVLALLRAGIDTDARRTVTLAAAVATSGALPILIAIANGHLVGLVREGHQDVALGQAVSLTAVALAAMFLCLQLTALVINIMAEDLGRRIGDALRQKMMAAMLRPATVAPLEDRELLDRIAVARSIGTSQVEVHVAVTALANLSVTRLQALACGIVLLWFDPLLGALVTLAYFALTLALAAEYRDQQGAVYTESERVRRSGYIRDLALSGEAAKEIRVFNLADWLERQFASAWRPGVAGARLSPAMLRILAACAAVVAAHTVLFHRLTTAAADGSIGFSGFIAFTTAAAGLVSVIALTMDLVYLREGALAIPAALSVIAELNRHAPPVGGERVAAPLPPVVFENVGFRYPGSSRWALRGLDLEIRPGETLAVVGFNGAGKTTLVKLLCGLQRPTEGRITVGGRDLATLEPTAWQRHFAVVFQHFNRYPVSFAENIAFGAPRQPADREQIEESARAAGAETLAGRLAHGYDTVLSRRYPGGDDLSGGQWQRVAVARALHAVRAGAPCLVLDEPTSALDARAEARFYDEVMERSGASMTLLISHRFATVRHADRIITLDGGRITEDGSHDELMRQEGVYAQMFTLQAKRFHVD</sequence>
<keyword evidence="6 7" id="KW-0472">Membrane</keyword>
<dbReference type="InterPro" id="IPR003439">
    <property type="entry name" value="ABC_transporter-like_ATP-bd"/>
</dbReference>
<dbReference type="EMBL" id="CP031742">
    <property type="protein sequence ID" value="AXQ54071.1"/>
    <property type="molecule type" value="Genomic_DNA"/>
</dbReference>
<dbReference type="GO" id="GO:0005524">
    <property type="term" value="F:ATP binding"/>
    <property type="evidence" value="ECO:0007669"/>
    <property type="project" value="UniProtKB-KW"/>
</dbReference>
<dbReference type="RefSeq" id="WP_117348800.1">
    <property type="nucleotide sequence ID" value="NZ_CP031742.1"/>
</dbReference>
<dbReference type="Gene3D" id="3.40.50.300">
    <property type="entry name" value="P-loop containing nucleotide triphosphate hydrolases"/>
    <property type="match status" value="1"/>
</dbReference>
<dbReference type="InterPro" id="IPR027417">
    <property type="entry name" value="P-loop_NTPase"/>
</dbReference>
<dbReference type="GO" id="GO:0005886">
    <property type="term" value="C:plasma membrane"/>
    <property type="evidence" value="ECO:0007669"/>
    <property type="project" value="UniProtKB-SubCell"/>
</dbReference>
<comment type="subcellular location">
    <subcellularLocation>
        <location evidence="1">Cell membrane</location>
        <topology evidence="1">Multi-pass membrane protein</topology>
    </subcellularLocation>
</comment>
<evidence type="ECO:0000256" key="5">
    <source>
        <dbReference type="ARBA" id="ARBA00022989"/>
    </source>
</evidence>
<dbReference type="InterPro" id="IPR039421">
    <property type="entry name" value="Type_1_exporter"/>
</dbReference>
<dbReference type="PROSITE" id="PS50893">
    <property type="entry name" value="ABC_TRANSPORTER_2"/>
    <property type="match status" value="1"/>
</dbReference>
<dbReference type="GeneID" id="300113620"/>
<feature type="transmembrane region" description="Helical" evidence="7">
    <location>
        <begin position="256"/>
        <end position="275"/>
    </location>
</feature>
<keyword evidence="2 7" id="KW-0812">Transmembrane</keyword>
<dbReference type="InterPro" id="IPR036640">
    <property type="entry name" value="ABC1_TM_sf"/>
</dbReference>
<dbReference type="KEGG" id="sky:D0C37_05315"/>
<dbReference type="GO" id="GO:0034040">
    <property type="term" value="F:ATPase-coupled lipid transmembrane transporter activity"/>
    <property type="evidence" value="ECO:0007669"/>
    <property type="project" value="TreeGrafter"/>
</dbReference>
<dbReference type="SMART" id="SM00382">
    <property type="entry name" value="AAA"/>
    <property type="match status" value="1"/>
</dbReference>
<dbReference type="Gene3D" id="1.20.1560.10">
    <property type="entry name" value="ABC transporter type 1, transmembrane domain"/>
    <property type="match status" value="1"/>
</dbReference>
<organism evidence="9 10">
    <name type="scientific">Streptomyces koyangensis</name>
    <dbReference type="NCBI Taxonomy" id="188770"/>
    <lineage>
        <taxon>Bacteria</taxon>
        <taxon>Bacillati</taxon>
        <taxon>Actinomycetota</taxon>
        <taxon>Actinomycetes</taxon>
        <taxon>Kitasatosporales</taxon>
        <taxon>Streptomycetaceae</taxon>
        <taxon>Streptomyces</taxon>
        <taxon>Streptomyces aurantiacus group</taxon>
    </lineage>
</organism>
<dbReference type="InterPro" id="IPR017871">
    <property type="entry name" value="ABC_transporter-like_CS"/>
</dbReference>
<dbReference type="SUPFAM" id="SSF90123">
    <property type="entry name" value="ABC transporter transmembrane region"/>
    <property type="match status" value="1"/>
</dbReference>
<keyword evidence="3" id="KW-0547">Nucleotide-binding</keyword>
<reference evidence="9 10" key="1">
    <citation type="submission" date="2018-08" db="EMBL/GenBank/DDBJ databases">
        <authorList>
            <person name="Ferrada E.E."/>
            <person name="Latorre B.A."/>
        </authorList>
    </citation>
    <scope>NUCLEOTIDE SEQUENCE [LARGE SCALE GENOMIC DNA]</scope>
    <source>
        <strain evidence="9 10">VK-A60T</strain>
    </source>
</reference>
<feature type="transmembrane region" description="Helical" evidence="7">
    <location>
        <begin position="68"/>
        <end position="90"/>
    </location>
</feature>
<evidence type="ECO:0000313" key="10">
    <source>
        <dbReference type="Proteomes" id="UP000259636"/>
    </source>
</evidence>
<dbReference type="InterPro" id="IPR003593">
    <property type="entry name" value="AAA+_ATPase"/>
</dbReference>
<evidence type="ECO:0000313" key="9">
    <source>
        <dbReference type="EMBL" id="AXQ54071.1"/>
    </source>
</evidence>
<evidence type="ECO:0000256" key="2">
    <source>
        <dbReference type="ARBA" id="ARBA00022692"/>
    </source>
</evidence>
<dbReference type="Proteomes" id="UP000259636">
    <property type="component" value="Chromosome"/>
</dbReference>